<keyword evidence="3" id="KW-1185">Reference proteome</keyword>
<feature type="transmembrane region" description="Helical" evidence="1">
    <location>
        <begin position="163"/>
        <end position="190"/>
    </location>
</feature>
<feature type="transmembrane region" description="Helical" evidence="1">
    <location>
        <begin position="121"/>
        <end position="143"/>
    </location>
</feature>
<dbReference type="EMBL" id="JBHRWW010000014">
    <property type="protein sequence ID" value="MFC3689978.1"/>
    <property type="molecule type" value="Genomic_DNA"/>
</dbReference>
<feature type="transmembrane region" description="Helical" evidence="1">
    <location>
        <begin position="81"/>
        <end position="100"/>
    </location>
</feature>
<protein>
    <recommendedName>
        <fullName evidence="4">ABC-2 type transport system permease protein</fullName>
    </recommendedName>
</protein>
<keyword evidence="1" id="KW-0472">Membrane</keyword>
<reference evidence="3" key="1">
    <citation type="journal article" date="2019" name="Int. J. Syst. Evol. Microbiol.">
        <title>The Global Catalogue of Microorganisms (GCM) 10K type strain sequencing project: providing services to taxonomists for standard genome sequencing and annotation.</title>
        <authorList>
            <consortium name="The Broad Institute Genomics Platform"/>
            <consortium name="The Broad Institute Genome Sequencing Center for Infectious Disease"/>
            <person name="Wu L."/>
            <person name="Ma J."/>
        </authorList>
    </citation>
    <scope>NUCLEOTIDE SEQUENCE [LARGE SCALE GENOMIC DNA]</scope>
    <source>
        <strain evidence="3">NCAIM B.02333</strain>
    </source>
</reference>
<keyword evidence="1" id="KW-0812">Transmembrane</keyword>
<evidence type="ECO:0000313" key="3">
    <source>
        <dbReference type="Proteomes" id="UP001595685"/>
    </source>
</evidence>
<feature type="transmembrane region" description="Helical" evidence="1">
    <location>
        <begin position="248"/>
        <end position="268"/>
    </location>
</feature>
<feature type="transmembrane region" description="Helical" evidence="1">
    <location>
        <begin position="197"/>
        <end position="218"/>
    </location>
</feature>
<accession>A0ABV7WLG0</accession>
<evidence type="ECO:0000256" key="1">
    <source>
        <dbReference type="SAM" id="Phobius"/>
    </source>
</evidence>
<evidence type="ECO:0008006" key="4">
    <source>
        <dbReference type="Google" id="ProtNLM"/>
    </source>
</evidence>
<organism evidence="2 3">
    <name type="scientific">Aquipuribacter hungaricus</name>
    <dbReference type="NCBI Taxonomy" id="545624"/>
    <lineage>
        <taxon>Bacteria</taxon>
        <taxon>Bacillati</taxon>
        <taxon>Actinomycetota</taxon>
        <taxon>Actinomycetes</taxon>
        <taxon>Micrococcales</taxon>
        <taxon>Intrasporangiaceae</taxon>
        <taxon>Aquipuribacter</taxon>
    </lineage>
</organism>
<dbReference type="RefSeq" id="WP_340289749.1">
    <property type="nucleotide sequence ID" value="NZ_JBBEOI010000010.1"/>
</dbReference>
<evidence type="ECO:0000313" key="2">
    <source>
        <dbReference type="EMBL" id="MFC3689978.1"/>
    </source>
</evidence>
<proteinExistence type="predicted"/>
<gene>
    <name evidence="2" type="ORF">ACFOLH_16640</name>
</gene>
<keyword evidence="1" id="KW-1133">Transmembrane helix</keyword>
<comment type="caution">
    <text evidence="2">The sequence shown here is derived from an EMBL/GenBank/DDBJ whole genome shotgun (WGS) entry which is preliminary data.</text>
</comment>
<sequence>MVRAELLGLLTTTATRVAAVTALVGLLLTQLVLVTVLPALASGDIGPGAAALGDDLPPTDLATAAVQADALSPLGASAGGGSLGVAVVALALLGVLAGTSDSRYGGIVGAVLASPRRERLMAARAAAVGLTGLVLGAALVLVSSTTLAVTLGATGTAPALAPAVAAGVVGRGAVAVACLVLLGLAAGVLARDQLAGVLGVLAVLVGEPVLAATVQLVTGTVPVWAQLLPVALTHAAVGATPSALPPGAALAALAGLTALALAAATVALRRRDV</sequence>
<dbReference type="Proteomes" id="UP001595685">
    <property type="component" value="Unassembled WGS sequence"/>
</dbReference>
<name>A0ABV7WLG0_9MICO</name>